<reference evidence="1" key="1">
    <citation type="journal article" date="2022" name="Int. J. Mol. Sci.">
        <title>Draft Genome of Tanacetum Coccineum: Genomic Comparison of Closely Related Tanacetum-Family Plants.</title>
        <authorList>
            <person name="Yamashiro T."/>
            <person name="Shiraishi A."/>
            <person name="Nakayama K."/>
            <person name="Satake H."/>
        </authorList>
    </citation>
    <scope>NUCLEOTIDE SEQUENCE</scope>
</reference>
<dbReference type="EMBL" id="BQNB010020323">
    <property type="protein sequence ID" value="GJT94724.1"/>
    <property type="molecule type" value="Genomic_DNA"/>
</dbReference>
<gene>
    <name evidence="1" type="ORF">Tco_1090242</name>
</gene>
<keyword evidence="2" id="KW-1185">Reference proteome</keyword>
<dbReference type="Proteomes" id="UP001151760">
    <property type="component" value="Unassembled WGS sequence"/>
</dbReference>
<reference evidence="1" key="2">
    <citation type="submission" date="2022-01" db="EMBL/GenBank/DDBJ databases">
        <authorList>
            <person name="Yamashiro T."/>
            <person name="Shiraishi A."/>
            <person name="Satake H."/>
            <person name="Nakayama K."/>
        </authorList>
    </citation>
    <scope>NUCLEOTIDE SEQUENCE</scope>
</reference>
<evidence type="ECO:0000313" key="1">
    <source>
        <dbReference type="EMBL" id="GJT94724.1"/>
    </source>
</evidence>
<organism evidence="1 2">
    <name type="scientific">Tanacetum coccineum</name>
    <dbReference type="NCBI Taxonomy" id="301880"/>
    <lineage>
        <taxon>Eukaryota</taxon>
        <taxon>Viridiplantae</taxon>
        <taxon>Streptophyta</taxon>
        <taxon>Embryophyta</taxon>
        <taxon>Tracheophyta</taxon>
        <taxon>Spermatophyta</taxon>
        <taxon>Magnoliopsida</taxon>
        <taxon>eudicotyledons</taxon>
        <taxon>Gunneridae</taxon>
        <taxon>Pentapetalae</taxon>
        <taxon>asterids</taxon>
        <taxon>campanulids</taxon>
        <taxon>Asterales</taxon>
        <taxon>Asteraceae</taxon>
        <taxon>Asteroideae</taxon>
        <taxon>Anthemideae</taxon>
        <taxon>Anthemidinae</taxon>
        <taxon>Tanacetum</taxon>
    </lineage>
</organism>
<name>A0ABQ5I4X1_9ASTR</name>
<accession>A0ABQ5I4X1</accession>
<sequence>MKAKSPSAVGHGPVEHLFEVSLNKGCKDLYGSNQIQSLESIKNLKDWIKPVICFMKSLQQIGNSWKVNFQKIHNLKLLRSLP</sequence>
<proteinExistence type="predicted"/>
<comment type="caution">
    <text evidence="1">The sequence shown here is derived from an EMBL/GenBank/DDBJ whole genome shotgun (WGS) entry which is preliminary data.</text>
</comment>
<protein>
    <submittedName>
        <fullName evidence="1">Uncharacterized protein</fullName>
    </submittedName>
</protein>
<evidence type="ECO:0000313" key="2">
    <source>
        <dbReference type="Proteomes" id="UP001151760"/>
    </source>
</evidence>